<keyword evidence="1" id="KW-0812">Transmembrane</keyword>
<proteinExistence type="predicted"/>
<protein>
    <submittedName>
        <fullName evidence="2">Uncharacterized protein</fullName>
    </submittedName>
</protein>
<dbReference type="Proteomes" id="UP000076532">
    <property type="component" value="Unassembled WGS sequence"/>
</dbReference>
<name>A0A166T099_9AGAM</name>
<keyword evidence="1" id="KW-1133">Transmembrane helix</keyword>
<dbReference type="EMBL" id="KV417495">
    <property type="protein sequence ID" value="KZP30038.1"/>
    <property type="molecule type" value="Genomic_DNA"/>
</dbReference>
<evidence type="ECO:0000313" key="3">
    <source>
        <dbReference type="Proteomes" id="UP000076532"/>
    </source>
</evidence>
<sequence>MGSSSGYWMPDEPSSAFRHHLRGTSLAGSNLRSLGRPFVGLSLLLMKLVRHRRQPKLFSQPQSATLWSIWNVLLFGYIIITNKMFLC</sequence>
<dbReference type="AlphaFoldDB" id="A0A166T099"/>
<gene>
    <name evidence="2" type="ORF">FIBSPDRAFT_142101</name>
</gene>
<accession>A0A166T099</accession>
<evidence type="ECO:0000313" key="2">
    <source>
        <dbReference type="EMBL" id="KZP30038.1"/>
    </source>
</evidence>
<keyword evidence="1" id="KW-0472">Membrane</keyword>
<feature type="transmembrane region" description="Helical" evidence="1">
    <location>
        <begin position="62"/>
        <end position="80"/>
    </location>
</feature>
<organism evidence="2 3">
    <name type="scientific">Athelia psychrophila</name>
    <dbReference type="NCBI Taxonomy" id="1759441"/>
    <lineage>
        <taxon>Eukaryota</taxon>
        <taxon>Fungi</taxon>
        <taxon>Dikarya</taxon>
        <taxon>Basidiomycota</taxon>
        <taxon>Agaricomycotina</taxon>
        <taxon>Agaricomycetes</taxon>
        <taxon>Agaricomycetidae</taxon>
        <taxon>Atheliales</taxon>
        <taxon>Atheliaceae</taxon>
        <taxon>Athelia</taxon>
    </lineage>
</organism>
<keyword evidence="3" id="KW-1185">Reference proteome</keyword>
<reference evidence="2 3" key="1">
    <citation type="journal article" date="2016" name="Mol. Biol. Evol.">
        <title>Comparative Genomics of Early-Diverging Mushroom-Forming Fungi Provides Insights into the Origins of Lignocellulose Decay Capabilities.</title>
        <authorList>
            <person name="Nagy L.G."/>
            <person name="Riley R."/>
            <person name="Tritt A."/>
            <person name="Adam C."/>
            <person name="Daum C."/>
            <person name="Floudas D."/>
            <person name="Sun H."/>
            <person name="Yadav J.S."/>
            <person name="Pangilinan J."/>
            <person name="Larsson K.H."/>
            <person name="Matsuura K."/>
            <person name="Barry K."/>
            <person name="Labutti K."/>
            <person name="Kuo R."/>
            <person name="Ohm R.A."/>
            <person name="Bhattacharya S.S."/>
            <person name="Shirouzu T."/>
            <person name="Yoshinaga Y."/>
            <person name="Martin F.M."/>
            <person name="Grigoriev I.V."/>
            <person name="Hibbett D.S."/>
        </authorList>
    </citation>
    <scope>NUCLEOTIDE SEQUENCE [LARGE SCALE GENOMIC DNA]</scope>
    <source>
        <strain evidence="2 3">CBS 109695</strain>
    </source>
</reference>
<evidence type="ECO:0000256" key="1">
    <source>
        <dbReference type="SAM" id="Phobius"/>
    </source>
</evidence>